<reference evidence="1 2" key="3">
    <citation type="journal article" date="2011" name="Mol. Syst. Biol.">
        <title>Integrative genome-scale metabolic analysis of Vibrio vulnificus for drug targeting and discovery.</title>
        <authorList>
            <person name="Kim H.U."/>
            <person name="Kim S.Y."/>
            <person name="Jeong H."/>
            <person name="Kim T.Y."/>
            <person name="Kim J.J."/>
            <person name="Choy H.E."/>
            <person name="Yi K.Y."/>
            <person name="Rhee J.H."/>
            <person name="Lee S.Y."/>
        </authorList>
    </citation>
    <scope>NUCLEOTIDE SEQUENCE [LARGE SCALE GENOMIC DNA]</scope>
    <source>
        <strain evidence="1 2">CMCP6</strain>
    </source>
</reference>
<dbReference type="AlphaFoldDB" id="A0A3Q0L2T1"/>
<evidence type="ECO:0000313" key="2">
    <source>
        <dbReference type="Proteomes" id="UP000002275"/>
    </source>
</evidence>
<evidence type="ECO:0000313" key="1">
    <source>
        <dbReference type="EMBL" id="AAO09417.1"/>
    </source>
</evidence>
<gene>
    <name evidence="1" type="ordered locus">VV1_0916</name>
</gene>
<dbReference type="KEGG" id="vvu:VV1_0916"/>
<name>A0A3Q0L2T1_VIBVU</name>
<accession>A0A3Q0L2T1</accession>
<reference evidence="2" key="1">
    <citation type="submission" date="2002-12" db="EMBL/GenBank/DDBJ databases">
        <title>Complete genome sequence of Vibrio vulnificus CMCP6.</title>
        <authorList>
            <person name="Rhee J.H."/>
            <person name="Kim S.Y."/>
            <person name="Chung S.S."/>
            <person name="Kim J.J."/>
            <person name="Moon Y.H."/>
            <person name="Jeong H."/>
            <person name="Choy H.E."/>
        </authorList>
    </citation>
    <scope>NUCLEOTIDE SEQUENCE [LARGE SCALE GENOMIC DNA]</scope>
    <source>
        <strain evidence="2">CMCP6</strain>
    </source>
</reference>
<dbReference type="Proteomes" id="UP000002275">
    <property type="component" value="Chromosome I"/>
</dbReference>
<reference evidence="1 2" key="2">
    <citation type="journal article" date="2003" name="Infect. Immun.">
        <title>Characterization and pathogenic significance of Vibrio vulnificus antigens preferentially expressed in septicemic patients.</title>
        <authorList>
            <person name="Kim Y.R."/>
            <person name="Lee S.E."/>
            <person name="Kim C.M."/>
            <person name="Kim S.Y."/>
            <person name="Shin E.K."/>
            <person name="Shin D.H."/>
            <person name="Chung S.S."/>
            <person name="Choy H.E."/>
            <person name="Progulske-Fox A."/>
            <person name="Hillman J.D."/>
            <person name="Handfield M."/>
            <person name="Rhee J.H."/>
        </authorList>
    </citation>
    <scope>NUCLEOTIDE SEQUENCE [LARGE SCALE GENOMIC DNA]</scope>
    <source>
        <strain evidence="1 2">CMCP6</strain>
    </source>
</reference>
<sequence>MDEYKQKDPACQLRSSISSKQQSFQLWHKRDALPLKKFTTLKTTKPSLKTGFLNKWLTAGVAVNGQTFCGTRWSQTKIIQQKQKDLSISAEVWNKWRSGRDSNPRPPA</sequence>
<dbReference type="EMBL" id="AE016795">
    <property type="protein sequence ID" value="AAO09417.1"/>
    <property type="molecule type" value="Genomic_DNA"/>
</dbReference>
<organism evidence="1 2">
    <name type="scientific">Vibrio vulnificus (strain CMCP6)</name>
    <dbReference type="NCBI Taxonomy" id="216895"/>
    <lineage>
        <taxon>Bacteria</taxon>
        <taxon>Pseudomonadati</taxon>
        <taxon>Pseudomonadota</taxon>
        <taxon>Gammaproteobacteria</taxon>
        <taxon>Vibrionales</taxon>
        <taxon>Vibrionaceae</taxon>
        <taxon>Vibrio</taxon>
    </lineage>
</organism>
<protein>
    <submittedName>
        <fullName evidence="1">Uncharacterized protein</fullName>
    </submittedName>
</protein>
<proteinExistence type="predicted"/>